<dbReference type="GO" id="GO:0006488">
    <property type="term" value="P:dolichol-linked oligosaccharide biosynthetic process"/>
    <property type="evidence" value="ECO:0007669"/>
    <property type="project" value="InterPro"/>
</dbReference>
<feature type="region of interest" description="Disordered" evidence="2">
    <location>
        <begin position="568"/>
        <end position="591"/>
    </location>
</feature>
<name>A0A926Z721_9CYAN</name>
<evidence type="ECO:0000256" key="2">
    <source>
        <dbReference type="SAM" id="MobiDB-lite"/>
    </source>
</evidence>
<organism evidence="5 6">
    <name type="scientific">Pseudanabaena cinerea FACHB-1277</name>
    <dbReference type="NCBI Taxonomy" id="2949581"/>
    <lineage>
        <taxon>Bacteria</taxon>
        <taxon>Bacillati</taxon>
        <taxon>Cyanobacteriota</taxon>
        <taxon>Cyanophyceae</taxon>
        <taxon>Pseudanabaenales</taxon>
        <taxon>Pseudanabaenaceae</taxon>
        <taxon>Pseudanabaena</taxon>
        <taxon>Pseudanabaena cinerea</taxon>
    </lineage>
</organism>
<dbReference type="Gene3D" id="3.30.750.24">
    <property type="entry name" value="STAS domain"/>
    <property type="match status" value="1"/>
</dbReference>
<dbReference type="Pfam" id="PF02397">
    <property type="entry name" value="Bac_transf"/>
    <property type="match status" value="1"/>
</dbReference>
<dbReference type="AlphaFoldDB" id="A0A926Z721"/>
<keyword evidence="3" id="KW-1133">Transmembrane helix</keyword>
<gene>
    <name evidence="5" type="ORF">H6F44_14210</name>
</gene>
<dbReference type="Gene3D" id="3.40.50.2000">
    <property type="entry name" value="Glycogen Phosphorylase B"/>
    <property type="match status" value="2"/>
</dbReference>
<dbReference type="PANTHER" id="PTHR30576:SF10">
    <property type="entry name" value="SLL5057 PROTEIN"/>
    <property type="match status" value="1"/>
</dbReference>
<dbReference type="RefSeq" id="WP_190351684.1">
    <property type="nucleotide sequence ID" value="NZ_JACJPY010000047.1"/>
</dbReference>
<evidence type="ECO:0000256" key="1">
    <source>
        <dbReference type="ARBA" id="ARBA00006464"/>
    </source>
</evidence>
<accession>A0A926Z721</accession>
<protein>
    <submittedName>
        <fullName evidence="5">Sugar transferase</fullName>
    </submittedName>
</protein>
<dbReference type="Proteomes" id="UP000631421">
    <property type="component" value="Unassembled WGS sequence"/>
</dbReference>
<dbReference type="PROSITE" id="PS50801">
    <property type="entry name" value="STAS"/>
    <property type="match status" value="1"/>
</dbReference>
<dbReference type="GO" id="GO:0016780">
    <property type="term" value="F:phosphotransferase activity, for other substituted phosphate groups"/>
    <property type="evidence" value="ECO:0007669"/>
    <property type="project" value="TreeGrafter"/>
</dbReference>
<feature type="compositionally biased region" description="Polar residues" evidence="2">
    <location>
        <begin position="568"/>
        <end position="583"/>
    </location>
</feature>
<dbReference type="SUPFAM" id="SSF52091">
    <property type="entry name" value="SpoIIaa-like"/>
    <property type="match status" value="1"/>
</dbReference>
<keyword evidence="3" id="KW-0812">Transmembrane</keyword>
<evidence type="ECO:0000256" key="3">
    <source>
        <dbReference type="SAM" id="Phobius"/>
    </source>
</evidence>
<evidence type="ECO:0000313" key="5">
    <source>
        <dbReference type="EMBL" id="MBD2151267.1"/>
    </source>
</evidence>
<comment type="similarity">
    <text evidence="1">Belongs to the bacterial sugar transferase family.</text>
</comment>
<reference evidence="5" key="2">
    <citation type="submission" date="2020-08" db="EMBL/GenBank/DDBJ databases">
        <authorList>
            <person name="Chen M."/>
            <person name="Teng W."/>
            <person name="Zhao L."/>
            <person name="Hu C."/>
            <person name="Zhou Y."/>
            <person name="Han B."/>
            <person name="Song L."/>
            <person name="Shu W."/>
        </authorList>
    </citation>
    <scope>NUCLEOTIDE SEQUENCE</scope>
    <source>
        <strain evidence="5">FACHB-1277</strain>
    </source>
</reference>
<feature type="domain" description="STAS" evidence="4">
    <location>
        <begin position="325"/>
        <end position="419"/>
    </location>
</feature>
<dbReference type="EMBL" id="JACJPY010000047">
    <property type="protein sequence ID" value="MBD2151267.1"/>
    <property type="molecule type" value="Genomic_DNA"/>
</dbReference>
<dbReference type="Pfam" id="PF01740">
    <property type="entry name" value="STAS"/>
    <property type="match status" value="1"/>
</dbReference>
<feature type="transmembrane region" description="Helical" evidence="3">
    <location>
        <begin position="401"/>
        <end position="425"/>
    </location>
</feature>
<keyword evidence="3" id="KW-0472">Membrane</keyword>
<keyword evidence="5" id="KW-0808">Transferase</keyword>
<dbReference type="CDD" id="cd07043">
    <property type="entry name" value="STAS_anti-anti-sigma_factors"/>
    <property type="match status" value="1"/>
</dbReference>
<sequence>MFLVTVGKEQYQFNALMQWIEILIQYRIINEDVIVQYGASSYVPDGARAYRYLADADFLSLVDNASLIISHCDENIAQLLEERDTPYVLVPRLQRFGEYADNHQMDVADEFENRGIAIARSPGDIVKFLKLQQTSEVIPKVDEAKLCEFLQQKYSQELFPKLMLVCAAGGAFRYMQSLVDFWGKFDDRFWIAGKNSITEQEIEANHYWGYTPIKNNFLNVVKNFVVAFKHIPKKKPNLVISTGSSFSIPYLIVAKWFARSHVVYIESKSRFQDISLPAWILMKLRVLDLLVVRSKAIADLYSQTLYAPIDNKDDSTAGSLHRDYKQASIVTFDDIAFIFSPEKLEFSTARQFLEDFQALCNPDENYQKIIIDMSHTTVMDSAGLGTLTNCLRIARANGTDLSLWSVSDAVSALIGLSSLGNLFVIDQRSNTFRFSNPIQRTKVANITRTGMLLFRLHILLIETPILRIFYPILKFLFPWIDIDPSVPVHPSVRSPIKRLIDIIGALIGLSFTSILFIPIAIAIMMESKGGILFGQVRCGLLSKPFRIWKFRSMVKNAEQLKARVENQVEANTQSKDSPSNSDDSAGDKFFKNANDPRVTKVGKFLRKTSLDEFPQFWNVLIGDMSLVGTRPPTYNEINSYELQVEYHDERYTEWNRLDVKPGITGVWQVNGRSSVRTFAEVVNYDIEYRKNWSIWYDLKLIVQTVLVLFDKKNKAV</sequence>
<keyword evidence="6" id="KW-1185">Reference proteome</keyword>
<dbReference type="InterPro" id="IPR013969">
    <property type="entry name" value="Oligosacch_biosynth_Alg14"/>
</dbReference>
<dbReference type="InterPro" id="IPR036513">
    <property type="entry name" value="STAS_dom_sf"/>
</dbReference>
<dbReference type="InterPro" id="IPR002645">
    <property type="entry name" value="STAS_dom"/>
</dbReference>
<dbReference type="PANTHER" id="PTHR30576">
    <property type="entry name" value="COLANIC BIOSYNTHESIS UDP-GLUCOSE LIPID CARRIER TRANSFERASE"/>
    <property type="match status" value="1"/>
</dbReference>
<reference evidence="5" key="1">
    <citation type="journal article" date="2015" name="ISME J.">
        <title>Draft Genome Sequence of Streptomyces incarnatus NRRL8089, which Produces the Nucleoside Antibiotic Sinefungin.</title>
        <authorList>
            <person name="Oshima K."/>
            <person name="Hattori M."/>
            <person name="Shimizu H."/>
            <person name="Fukuda K."/>
            <person name="Nemoto M."/>
            <person name="Inagaki K."/>
            <person name="Tamura T."/>
        </authorList>
    </citation>
    <scope>NUCLEOTIDE SEQUENCE</scope>
    <source>
        <strain evidence="5">FACHB-1277</strain>
    </source>
</reference>
<comment type="caution">
    <text evidence="5">The sequence shown here is derived from an EMBL/GenBank/DDBJ whole genome shotgun (WGS) entry which is preliminary data.</text>
</comment>
<feature type="transmembrane region" description="Helical" evidence="3">
    <location>
        <begin position="500"/>
        <end position="523"/>
    </location>
</feature>
<dbReference type="Pfam" id="PF08660">
    <property type="entry name" value="Alg14"/>
    <property type="match status" value="1"/>
</dbReference>
<dbReference type="InterPro" id="IPR003362">
    <property type="entry name" value="Bact_transf"/>
</dbReference>
<evidence type="ECO:0000259" key="4">
    <source>
        <dbReference type="PROSITE" id="PS50801"/>
    </source>
</evidence>
<proteinExistence type="inferred from homology"/>
<evidence type="ECO:0000313" key="6">
    <source>
        <dbReference type="Proteomes" id="UP000631421"/>
    </source>
</evidence>